<dbReference type="STRING" id="200378.SAMN05216553_109264"/>
<dbReference type="PROSITE" id="PS50075">
    <property type="entry name" value="CARRIER"/>
    <property type="match status" value="1"/>
</dbReference>
<evidence type="ECO:0000259" key="1">
    <source>
        <dbReference type="PROSITE" id="PS50075"/>
    </source>
</evidence>
<dbReference type="Gene3D" id="1.10.1200.10">
    <property type="entry name" value="ACP-like"/>
    <property type="match status" value="1"/>
</dbReference>
<dbReference type="Proteomes" id="UP000199623">
    <property type="component" value="Unassembled WGS sequence"/>
</dbReference>
<dbReference type="InterPro" id="IPR036736">
    <property type="entry name" value="ACP-like_sf"/>
</dbReference>
<dbReference type="InterPro" id="IPR009081">
    <property type="entry name" value="PP-bd_ACP"/>
</dbReference>
<sequence length="91" mass="9617">MTTVPPPASDTVLAAVSESLLELLGLTELHPETELVDSGVLSSLAMVGLIAKLERRFDIRIGKDDLELTNFRTPLAITRLVSAKTAATSAG</sequence>
<dbReference type="Pfam" id="PF00550">
    <property type="entry name" value="PP-binding"/>
    <property type="match status" value="1"/>
</dbReference>
<reference evidence="3" key="1">
    <citation type="submission" date="2016-10" db="EMBL/GenBank/DDBJ databases">
        <authorList>
            <person name="Varghese N."/>
            <person name="Submissions S."/>
        </authorList>
    </citation>
    <scope>NUCLEOTIDE SEQUENCE [LARGE SCALE GENOMIC DNA]</scope>
    <source>
        <strain evidence="3">CGMCC 4.3506</strain>
    </source>
</reference>
<feature type="domain" description="Carrier" evidence="1">
    <location>
        <begin position="7"/>
        <end position="85"/>
    </location>
</feature>
<dbReference type="AlphaFoldDB" id="A0A1G7VJN9"/>
<name>A0A1G7VJN9_9PSEU</name>
<dbReference type="EMBL" id="FNCC01000009">
    <property type="protein sequence ID" value="SDG59771.1"/>
    <property type="molecule type" value="Genomic_DNA"/>
</dbReference>
<accession>A0A1G7VJN9</accession>
<dbReference type="OrthoDB" id="677810at2"/>
<proteinExistence type="predicted"/>
<protein>
    <submittedName>
        <fullName evidence="2">Acyl carrier protein</fullName>
    </submittedName>
</protein>
<evidence type="ECO:0000313" key="2">
    <source>
        <dbReference type="EMBL" id="SDG59771.1"/>
    </source>
</evidence>
<dbReference type="SUPFAM" id="SSF47336">
    <property type="entry name" value="ACP-like"/>
    <property type="match status" value="1"/>
</dbReference>
<dbReference type="RefSeq" id="WP_090051881.1">
    <property type="nucleotide sequence ID" value="NZ_FNCC01000009.1"/>
</dbReference>
<evidence type="ECO:0000313" key="3">
    <source>
        <dbReference type="Proteomes" id="UP000199623"/>
    </source>
</evidence>
<keyword evidence="3" id="KW-1185">Reference proteome</keyword>
<organism evidence="2 3">
    <name type="scientific">Lentzea fradiae</name>
    <dbReference type="NCBI Taxonomy" id="200378"/>
    <lineage>
        <taxon>Bacteria</taxon>
        <taxon>Bacillati</taxon>
        <taxon>Actinomycetota</taxon>
        <taxon>Actinomycetes</taxon>
        <taxon>Pseudonocardiales</taxon>
        <taxon>Pseudonocardiaceae</taxon>
        <taxon>Lentzea</taxon>
    </lineage>
</organism>
<gene>
    <name evidence="2" type="ORF">SAMN05216553_109264</name>
</gene>